<dbReference type="KEGG" id="cik:H0194_04780"/>
<dbReference type="AlphaFoldDB" id="A0A7G7CRS9"/>
<organism evidence="1 2">
    <name type="scientific">Corynebacterium incognita</name>
    <dbReference type="NCBI Taxonomy" id="2754725"/>
    <lineage>
        <taxon>Bacteria</taxon>
        <taxon>Bacillati</taxon>
        <taxon>Actinomycetota</taxon>
        <taxon>Actinomycetes</taxon>
        <taxon>Mycobacteriales</taxon>
        <taxon>Corynebacteriaceae</taxon>
        <taxon>Corynebacterium</taxon>
    </lineage>
</organism>
<sequence length="74" mass="8272">MPEKRYMSVTTMADYYDLSKGFIRGHINAGNLPAVNISTNPGKPLYRIAVTDADEFMNHLADQADRAERKLLSA</sequence>
<dbReference type="RefSeq" id="WP_185176668.1">
    <property type="nucleotide sequence ID" value="NZ_CP059404.1"/>
</dbReference>
<keyword evidence="2" id="KW-1185">Reference proteome</keyword>
<evidence type="ECO:0000313" key="1">
    <source>
        <dbReference type="EMBL" id="QNE90295.1"/>
    </source>
</evidence>
<gene>
    <name evidence="1" type="ORF">H0194_04780</name>
</gene>
<accession>A0A7G7CRS9</accession>
<proteinExistence type="predicted"/>
<evidence type="ECO:0000313" key="2">
    <source>
        <dbReference type="Proteomes" id="UP000515743"/>
    </source>
</evidence>
<name>A0A7G7CRS9_9CORY</name>
<dbReference type="Proteomes" id="UP000515743">
    <property type="component" value="Chromosome"/>
</dbReference>
<reference evidence="1 2" key="1">
    <citation type="submission" date="2020-07" db="EMBL/GenBank/DDBJ databases">
        <title>Complete genome and description of Corynebacterium incognita strain Marseille-Q3630 sp. nov.</title>
        <authorList>
            <person name="Boxberger M."/>
        </authorList>
    </citation>
    <scope>NUCLEOTIDE SEQUENCE [LARGE SCALE GENOMIC DNA]</scope>
    <source>
        <strain evidence="1 2">Marseille-Q3630</strain>
    </source>
</reference>
<protein>
    <submittedName>
        <fullName evidence="1">Helix-turn-helix domain-containing protein</fullName>
    </submittedName>
</protein>
<dbReference type="EMBL" id="CP059404">
    <property type="protein sequence ID" value="QNE90295.1"/>
    <property type="molecule type" value="Genomic_DNA"/>
</dbReference>